<name>A0ABQ0C4N9_9PROT</name>
<protein>
    <submittedName>
        <fullName evidence="3">Uncharacterized protein</fullName>
    </submittedName>
</protein>
<organism evidence="3 4">
    <name type="scientific">Candidatus Magnetaquiglobus chichijimensis</name>
    <dbReference type="NCBI Taxonomy" id="3141448"/>
    <lineage>
        <taxon>Bacteria</taxon>
        <taxon>Pseudomonadati</taxon>
        <taxon>Pseudomonadota</taxon>
        <taxon>Magnetococcia</taxon>
        <taxon>Magnetococcales</taxon>
        <taxon>Candidatus Magnetaquicoccaceae</taxon>
        <taxon>Candidatus Magnetaquiglobus</taxon>
    </lineage>
</organism>
<dbReference type="EMBL" id="BAAFGK010000001">
    <property type="protein sequence ID" value="GAB0055845.1"/>
    <property type="molecule type" value="Genomic_DNA"/>
</dbReference>
<dbReference type="Proteomes" id="UP001628193">
    <property type="component" value="Unassembled WGS sequence"/>
</dbReference>
<evidence type="ECO:0000313" key="4">
    <source>
        <dbReference type="Proteomes" id="UP001628193"/>
    </source>
</evidence>
<keyword evidence="2" id="KW-0812">Transmembrane</keyword>
<accession>A0ABQ0C4N9</accession>
<proteinExistence type="predicted"/>
<evidence type="ECO:0000313" key="3">
    <source>
        <dbReference type="EMBL" id="GAB0055845.1"/>
    </source>
</evidence>
<evidence type="ECO:0000256" key="2">
    <source>
        <dbReference type="SAM" id="Phobius"/>
    </source>
</evidence>
<comment type="caution">
    <text evidence="3">The sequence shown here is derived from an EMBL/GenBank/DDBJ whole genome shotgun (WGS) entry which is preliminary data.</text>
</comment>
<keyword evidence="2" id="KW-1133">Transmembrane helix</keyword>
<feature type="transmembrane region" description="Helical" evidence="2">
    <location>
        <begin position="7"/>
        <end position="28"/>
    </location>
</feature>
<dbReference type="PROSITE" id="PS51257">
    <property type="entry name" value="PROKAR_LIPOPROTEIN"/>
    <property type="match status" value="1"/>
</dbReference>
<sequence length="238" mass="24625">MRGGAHGGVVVAMTAIGCVIAGPLWAFGEEKPVTLPNQQSAPSERGGGFRWWGSPADSGDPGSEKPLNLMDDSLFQRAEDAPPGLPAARTPGTGKEEKRRPPPGKRGEEGRQPPVAERKPLESAAERGVEGGGRGLSRRTEFGPGISGGVKGDHANPPSNERLEEGFLSGADPLFAPPPPVPNGRGRPAGLEPPGASGEMPARGVLMLPTGPLSDSAPSGDGWNPGSEWYGQDGNPWR</sequence>
<dbReference type="RefSeq" id="WP_420903558.1">
    <property type="nucleotide sequence ID" value="NZ_BAAFGK010000001.1"/>
</dbReference>
<reference evidence="3 4" key="1">
    <citation type="submission" date="2024-09" db="EMBL/GenBank/DDBJ databases">
        <title>Draft genome sequence of Candidatus Magnetaquicoccaceae bacterium FCR-1.</title>
        <authorList>
            <person name="Shimoshige H."/>
            <person name="Shimamura S."/>
            <person name="Taoka A."/>
            <person name="Kobayashi H."/>
            <person name="Maekawa T."/>
        </authorList>
    </citation>
    <scope>NUCLEOTIDE SEQUENCE [LARGE SCALE GENOMIC DNA]</scope>
    <source>
        <strain evidence="3 4">FCR-1</strain>
    </source>
</reference>
<feature type="region of interest" description="Disordered" evidence="1">
    <location>
        <begin position="34"/>
        <end position="238"/>
    </location>
</feature>
<feature type="compositionally biased region" description="Basic and acidic residues" evidence="1">
    <location>
        <begin position="94"/>
        <end position="129"/>
    </location>
</feature>
<evidence type="ECO:0000256" key="1">
    <source>
        <dbReference type="SAM" id="MobiDB-lite"/>
    </source>
</evidence>
<keyword evidence="2" id="KW-0472">Membrane</keyword>
<gene>
    <name evidence="3" type="ORF">SIID45300_00142</name>
</gene>
<keyword evidence="4" id="KW-1185">Reference proteome</keyword>